<dbReference type="NCBIfam" id="TIGR01652">
    <property type="entry name" value="ATPase-Plipid"/>
    <property type="match status" value="1"/>
</dbReference>
<comment type="catalytic activity">
    <reaction evidence="11 15">
        <text>ATP + H2O + phospholipidSide 1 = ADP + phosphate + phospholipidSide 2.</text>
        <dbReference type="EC" id="7.6.2.1"/>
    </reaction>
</comment>
<feature type="binding site" evidence="13">
    <location>
        <position position="803"/>
    </location>
    <ligand>
        <name>ATP</name>
        <dbReference type="ChEBI" id="CHEBI:30616"/>
    </ligand>
</feature>
<feature type="transmembrane region" description="Helical" evidence="15">
    <location>
        <begin position="70"/>
        <end position="88"/>
    </location>
</feature>
<gene>
    <name evidence="18" type="ORF">DPMN_141382</name>
</gene>
<keyword evidence="9 15" id="KW-1133">Transmembrane helix</keyword>
<dbReference type="PANTHER" id="PTHR24092">
    <property type="entry name" value="PROBABLE PHOSPHOLIPID-TRANSPORTING ATPASE"/>
    <property type="match status" value="1"/>
</dbReference>
<evidence type="ECO:0000256" key="10">
    <source>
        <dbReference type="ARBA" id="ARBA00023136"/>
    </source>
</evidence>
<dbReference type="PROSITE" id="PS00154">
    <property type="entry name" value="ATPASE_E1_E2"/>
    <property type="match status" value="1"/>
</dbReference>
<dbReference type="InterPro" id="IPR023299">
    <property type="entry name" value="ATPase_P-typ_cyto_dom_N"/>
</dbReference>
<evidence type="ECO:0000256" key="15">
    <source>
        <dbReference type="RuleBase" id="RU362033"/>
    </source>
</evidence>
<evidence type="ECO:0000256" key="8">
    <source>
        <dbReference type="ARBA" id="ARBA00022967"/>
    </source>
</evidence>
<dbReference type="InterPro" id="IPR001757">
    <property type="entry name" value="P_typ_ATPase"/>
</dbReference>
<dbReference type="NCBIfam" id="TIGR01494">
    <property type="entry name" value="ATPase_P-type"/>
    <property type="match status" value="2"/>
</dbReference>
<accession>A0A9D4GC91</accession>
<feature type="binding site" evidence="14">
    <location>
        <position position="414"/>
    </location>
    <ligand>
        <name>Mg(2+)</name>
        <dbReference type="ChEBI" id="CHEBI:18420"/>
    </ligand>
</feature>
<feature type="binding site" evidence="13">
    <location>
        <position position="508"/>
    </location>
    <ligand>
        <name>ATP</name>
        <dbReference type="ChEBI" id="CHEBI:30616"/>
    </ligand>
</feature>
<dbReference type="PANTHER" id="PTHR24092:SF175">
    <property type="entry name" value="PHOSPHOLIPID-TRANSPORTING ATPASE"/>
    <property type="match status" value="1"/>
</dbReference>
<protein>
    <recommendedName>
        <fullName evidence="15">Phospholipid-transporting ATPase</fullName>
        <ecNumber evidence="15">7.6.2.1</ecNumber>
    </recommendedName>
</protein>
<feature type="binding site" evidence="13">
    <location>
        <position position="603"/>
    </location>
    <ligand>
        <name>ATP</name>
        <dbReference type="ChEBI" id="CHEBI:30616"/>
    </ligand>
</feature>
<dbReference type="Proteomes" id="UP000828390">
    <property type="component" value="Unassembled WGS sequence"/>
</dbReference>
<feature type="transmembrane region" description="Helical" evidence="15">
    <location>
        <begin position="296"/>
        <end position="319"/>
    </location>
</feature>
<evidence type="ECO:0000256" key="3">
    <source>
        <dbReference type="ARBA" id="ARBA00022692"/>
    </source>
</evidence>
<dbReference type="EC" id="7.6.2.1" evidence="15"/>
<feature type="binding site" evidence="14">
    <location>
        <position position="803"/>
    </location>
    <ligand>
        <name>Mg(2+)</name>
        <dbReference type="ChEBI" id="CHEBI:18420"/>
    </ligand>
</feature>
<dbReference type="InterPro" id="IPR018303">
    <property type="entry name" value="ATPase_P-typ_P_site"/>
</dbReference>
<feature type="non-terminal residue" evidence="18">
    <location>
        <position position="1"/>
    </location>
</feature>
<dbReference type="InterPro" id="IPR036412">
    <property type="entry name" value="HAD-like_sf"/>
</dbReference>
<dbReference type="GO" id="GO:0045332">
    <property type="term" value="P:phospholipid translocation"/>
    <property type="evidence" value="ECO:0007669"/>
    <property type="project" value="TreeGrafter"/>
</dbReference>
<dbReference type="Gene3D" id="2.70.150.10">
    <property type="entry name" value="Calcium-transporting ATPase, cytoplasmic transduction domain A"/>
    <property type="match status" value="1"/>
</dbReference>
<dbReference type="CDD" id="cd02073">
    <property type="entry name" value="P-type_ATPase_APLT_Dnf-like"/>
    <property type="match status" value="1"/>
</dbReference>
<feature type="binding site" evidence="13">
    <location>
        <position position="802"/>
    </location>
    <ligand>
        <name>ATP</name>
        <dbReference type="ChEBI" id="CHEBI:30616"/>
    </ligand>
</feature>
<evidence type="ECO:0000256" key="11">
    <source>
        <dbReference type="ARBA" id="ARBA00034036"/>
    </source>
</evidence>
<dbReference type="Pfam" id="PF16212">
    <property type="entry name" value="PhoLip_ATPase_C"/>
    <property type="match status" value="2"/>
</dbReference>
<comment type="cofactor">
    <cofactor evidence="14">
        <name>Mg(2+)</name>
        <dbReference type="ChEBI" id="CHEBI:18420"/>
    </cofactor>
</comment>
<dbReference type="SUPFAM" id="SSF81660">
    <property type="entry name" value="Metal cation-transporting ATPase, ATP-binding domain N"/>
    <property type="match status" value="1"/>
</dbReference>
<sequence>MTGRCESIRKYMPCFRKPPRSANRSVFVGHKFPTDPEATVHQPELYPENQIISSRYTIWNFLPKNLFEQFRRVANFYFLIIGIVQLLIDTPVSPITSILPLIFVVTVTAIKQGYEDWLRHKADREVNYREVEVIRNGQLTTERSMDIKVGDILKIPLNKSFPCDLVMLSSADPDGNCYITTANLDGETNLKTHCCIQETRRYTHPDDFSKLTAIIECQQPIPDLYSFIGNLTVVKDNGEHTVRPLGPEHVLLRGARLKNTAFIYGCAIYTGNETKLALNSKPKQTKFSRVERRMNTFLLIFLVILALESIFSTCMKYWYAHRPRVGQPWYVPEKEKDVDVSVRRVLEDFLSFVVLFNYVIPISLYVTIEVQKFVGSMFFNWDIEMYDPGTNESAKANTSDLNEELGQVEYLFTDKTGTLTENEMQFRMCSINGVEFEEVGSMLCRVSPTGGQPEPLPAFTEEVETFLTVLVLCHSVRVDHPQATELGAAAMYSYSGYDYDYQAPSPDEKAFVEACRRYGVVFHGCHDGMLEVTFKGEMRRYKLHHTLEFDATRKRMSVIVQNENDEVYLLCKGAESSMLNRAVQGDVSTTLAHVNKYAVLGLRTLVIGLRRLSKEEFSHFDTLLDTARTSLQERASKLSEAFDFVEKNLNVLGATAVEDKLQDEVPETIQALLQAGIKVWVLTGDKEETAVNISHSAGHFTSDMVTLNITQQSSSLECADLIRKHAQLLDQPASRGHRFGLVIDGASLAHCLVHSAILSQLALRCNAVLCCRMTPLQKAEVVKLIKHSKNKPVTAAIGDGANDVSMIEEADVGIGIMGKEGRQAVRNSDYAFARFRFLQKALLVHGHFYYIRLSNLVQYFFYKNVAFITAQLFYTFFSAFSQQSLYESFYLMNFNMYNFSLCMRSLYESFYLMNFNMVFTAMPILMYGIFEQHLKPSVLLGNPKLYRKVSKNKNMSVRNFILWNSL</sequence>
<evidence type="ECO:0000313" key="19">
    <source>
        <dbReference type="Proteomes" id="UP000828390"/>
    </source>
</evidence>
<keyword evidence="8 15" id="KW-1278">Translocase</keyword>
<feature type="binding site" evidence="14">
    <location>
        <position position="799"/>
    </location>
    <ligand>
        <name>Mg(2+)</name>
        <dbReference type="ChEBI" id="CHEBI:18420"/>
    </ligand>
</feature>
<dbReference type="InterPro" id="IPR008250">
    <property type="entry name" value="ATPase_P-typ_transduc_dom_A_sf"/>
</dbReference>
<proteinExistence type="inferred from homology"/>
<dbReference type="EMBL" id="JAIWYP010000006">
    <property type="protein sequence ID" value="KAH3812939.1"/>
    <property type="molecule type" value="Genomic_DNA"/>
</dbReference>
<dbReference type="SUPFAM" id="SSF81665">
    <property type="entry name" value="Calcium ATPase, transmembrane domain M"/>
    <property type="match status" value="1"/>
</dbReference>
<dbReference type="AlphaFoldDB" id="A0A9D4GC91"/>
<evidence type="ECO:0000256" key="5">
    <source>
        <dbReference type="ARBA" id="ARBA00022741"/>
    </source>
</evidence>
<dbReference type="Pfam" id="PF13246">
    <property type="entry name" value="Cation_ATPase"/>
    <property type="match status" value="1"/>
</dbReference>
<evidence type="ECO:0000256" key="6">
    <source>
        <dbReference type="ARBA" id="ARBA00022840"/>
    </source>
</evidence>
<comment type="caution">
    <text evidence="15">Lacks conserved residue(s) required for the propagation of feature annotation.</text>
</comment>
<dbReference type="PRINTS" id="PR00119">
    <property type="entry name" value="CATATPASE"/>
</dbReference>
<keyword evidence="4 14" id="KW-0479">Metal-binding</keyword>
<dbReference type="SUPFAM" id="SSF81653">
    <property type="entry name" value="Calcium ATPase, transduction domain A"/>
    <property type="match status" value="1"/>
</dbReference>
<feature type="binding site" evidence="13">
    <location>
        <position position="416"/>
    </location>
    <ligand>
        <name>ATP</name>
        <dbReference type="ChEBI" id="CHEBI:30616"/>
    </ligand>
</feature>
<keyword evidence="5 13" id="KW-0547">Nucleotide-binding</keyword>
<dbReference type="GO" id="GO:0005524">
    <property type="term" value="F:ATP binding"/>
    <property type="evidence" value="ECO:0007669"/>
    <property type="project" value="UniProtKB-UniRule"/>
</dbReference>
<feature type="domain" description="P-type ATPase N-terminal" evidence="16">
    <location>
        <begin position="43"/>
        <end position="98"/>
    </location>
</feature>
<comment type="similarity">
    <text evidence="2 15">Belongs to the cation transport ATPase (P-type) (TC 3.A.3) family. Type IV subfamily.</text>
</comment>
<dbReference type="GO" id="GO:0005783">
    <property type="term" value="C:endoplasmic reticulum"/>
    <property type="evidence" value="ECO:0007669"/>
    <property type="project" value="TreeGrafter"/>
</dbReference>
<evidence type="ECO:0000256" key="2">
    <source>
        <dbReference type="ARBA" id="ARBA00008109"/>
    </source>
</evidence>
<evidence type="ECO:0000256" key="4">
    <source>
        <dbReference type="ARBA" id="ARBA00022723"/>
    </source>
</evidence>
<feature type="binding site" evidence="13">
    <location>
        <position position="572"/>
    </location>
    <ligand>
        <name>ATP</name>
        <dbReference type="ChEBI" id="CHEBI:30616"/>
    </ligand>
</feature>
<dbReference type="GO" id="GO:0140326">
    <property type="term" value="F:ATPase-coupled intramembrane lipid transporter activity"/>
    <property type="evidence" value="ECO:0007669"/>
    <property type="project" value="UniProtKB-EC"/>
</dbReference>
<dbReference type="InterPro" id="IPR023298">
    <property type="entry name" value="ATPase_P-typ_TM_dom_sf"/>
</dbReference>
<feature type="binding site" evidence="13">
    <location>
        <position position="549"/>
    </location>
    <ligand>
        <name>ATP</name>
        <dbReference type="ChEBI" id="CHEBI:30616"/>
    </ligand>
</feature>
<organism evidence="18 19">
    <name type="scientific">Dreissena polymorpha</name>
    <name type="common">Zebra mussel</name>
    <name type="synonym">Mytilus polymorpha</name>
    <dbReference type="NCBI Taxonomy" id="45954"/>
    <lineage>
        <taxon>Eukaryota</taxon>
        <taxon>Metazoa</taxon>
        <taxon>Spiralia</taxon>
        <taxon>Lophotrochozoa</taxon>
        <taxon>Mollusca</taxon>
        <taxon>Bivalvia</taxon>
        <taxon>Autobranchia</taxon>
        <taxon>Heteroconchia</taxon>
        <taxon>Euheterodonta</taxon>
        <taxon>Imparidentia</taxon>
        <taxon>Neoheterodontei</taxon>
        <taxon>Myida</taxon>
        <taxon>Dreissenoidea</taxon>
        <taxon>Dreissenidae</taxon>
        <taxon>Dreissena</taxon>
    </lineage>
</organism>
<dbReference type="SFLD" id="SFLDS00003">
    <property type="entry name" value="Haloacid_Dehalogenase"/>
    <property type="match status" value="1"/>
</dbReference>
<keyword evidence="19" id="KW-1185">Reference proteome</keyword>
<keyword evidence="3 15" id="KW-0812">Transmembrane</keyword>
<feature type="binding site" evidence="14">
    <location>
        <position position="416"/>
    </location>
    <ligand>
        <name>Mg(2+)</name>
        <dbReference type="ChEBI" id="CHEBI:18420"/>
    </ligand>
</feature>
<reference evidence="18" key="1">
    <citation type="journal article" date="2019" name="bioRxiv">
        <title>The Genome of the Zebra Mussel, Dreissena polymorpha: A Resource for Invasive Species Research.</title>
        <authorList>
            <person name="McCartney M.A."/>
            <person name="Auch B."/>
            <person name="Kono T."/>
            <person name="Mallez S."/>
            <person name="Zhang Y."/>
            <person name="Obille A."/>
            <person name="Becker A."/>
            <person name="Abrahante J.E."/>
            <person name="Garbe J."/>
            <person name="Badalamenti J.P."/>
            <person name="Herman A."/>
            <person name="Mangelson H."/>
            <person name="Liachko I."/>
            <person name="Sullivan S."/>
            <person name="Sone E.D."/>
            <person name="Koren S."/>
            <person name="Silverstein K.A.T."/>
            <person name="Beckman K.B."/>
            <person name="Gohl D.M."/>
        </authorList>
    </citation>
    <scope>NUCLEOTIDE SEQUENCE</scope>
    <source>
        <strain evidence="18">Duluth1</strain>
        <tissue evidence="18">Whole animal</tissue>
    </source>
</reference>
<dbReference type="SUPFAM" id="SSF56784">
    <property type="entry name" value="HAD-like"/>
    <property type="match status" value="1"/>
</dbReference>
<evidence type="ECO:0000256" key="14">
    <source>
        <dbReference type="PIRSR" id="PIRSR606539-3"/>
    </source>
</evidence>
<comment type="caution">
    <text evidence="18">The sequence shown here is derived from an EMBL/GenBank/DDBJ whole genome shotgun (WGS) entry which is preliminary data.</text>
</comment>
<dbReference type="Pfam" id="PF16209">
    <property type="entry name" value="PhoLip_ATPase_N"/>
    <property type="match status" value="1"/>
</dbReference>
<dbReference type="InterPro" id="IPR006539">
    <property type="entry name" value="P-type_ATPase_IV"/>
</dbReference>
<feature type="binding site" evidence="13">
    <location>
        <position position="415"/>
    </location>
    <ligand>
        <name>ATP</name>
        <dbReference type="ChEBI" id="CHEBI:30616"/>
    </ligand>
</feature>
<dbReference type="SFLD" id="SFLDG00002">
    <property type="entry name" value="C1.7:_P-type_atpase_like"/>
    <property type="match status" value="1"/>
</dbReference>
<keyword evidence="7 14" id="KW-0460">Magnesium</keyword>
<dbReference type="InterPro" id="IPR044492">
    <property type="entry name" value="P_typ_ATPase_HD_dom"/>
</dbReference>
<keyword evidence="6 13" id="KW-0067">ATP-binding</keyword>
<feature type="domain" description="P-type ATPase C-terminal" evidence="17">
    <location>
        <begin position="904"/>
        <end position="963"/>
    </location>
</feature>
<dbReference type="InterPro" id="IPR023214">
    <property type="entry name" value="HAD_sf"/>
</dbReference>
<dbReference type="InterPro" id="IPR032630">
    <property type="entry name" value="P_typ_ATPase_c"/>
</dbReference>
<feature type="active site" description="4-aspartylphosphate intermediate" evidence="12">
    <location>
        <position position="414"/>
    </location>
</feature>
<evidence type="ECO:0000256" key="1">
    <source>
        <dbReference type="ARBA" id="ARBA00004141"/>
    </source>
</evidence>
<feature type="domain" description="P-type ATPase C-terminal" evidence="17">
    <location>
        <begin position="825"/>
        <end position="901"/>
    </location>
</feature>
<dbReference type="GO" id="GO:0000287">
    <property type="term" value="F:magnesium ion binding"/>
    <property type="evidence" value="ECO:0007669"/>
    <property type="project" value="UniProtKB-UniRule"/>
</dbReference>
<feature type="binding site" evidence="13">
    <location>
        <position position="772"/>
    </location>
    <ligand>
        <name>ATP</name>
        <dbReference type="ChEBI" id="CHEBI:30616"/>
    </ligand>
</feature>
<reference evidence="18" key="2">
    <citation type="submission" date="2020-11" db="EMBL/GenBank/DDBJ databases">
        <authorList>
            <person name="McCartney M.A."/>
            <person name="Auch B."/>
            <person name="Kono T."/>
            <person name="Mallez S."/>
            <person name="Becker A."/>
            <person name="Gohl D.M."/>
            <person name="Silverstein K.A.T."/>
            <person name="Koren S."/>
            <person name="Bechman K.B."/>
            <person name="Herman A."/>
            <person name="Abrahante J.E."/>
            <person name="Garbe J."/>
        </authorList>
    </citation>
    <scope>NUCLEOTIDE SEQUENCE</scope>
    <source>
        <strain evidence="18">Duluth1</strain>
        <tissue evidence="18">Whole animal</tissue>
    </source>
</reference>
<keyword evidence="10 15" id="KW-0472">Membrane</keyword>
<feature type="transmembrane region" description="Helical" evidence="15">
    <location>
        <begin position="349"/>
        <end position="368"/>
    </location>
</feature>
<evidence type="ECO:0000259" key="17">
    <source>
        <dbReference type="Pfam" id="PF16212"/>
    </source>
</evidence>
<evidence type="ECO:0000256" key="9">
    <source>
        <dbReference type="ARBA" id="ARBA00022989"/>
    </source>
</evidence>
<dbReference type="FunFam" id="3.40.50.1000:FF:000034">
    <property type="entry name" value="Phospholipid-transporting ATPase"/>
    <property type="match status" value="1"/>
</dbReference>
<name>A0A9D4GC91_DREPO</name>
<feature type="binding site" evidence="13">
    <location>
        <position position="685"/>
    </location>
    <ligand>
        <name>ATP</name>
        <dbReference type="ChEBI" id="CHEBI:30616"/>
    </ligand>
</feature>
<feature type="binding site" evidence="13">
    <location>
        <position position="684"/>
    </location>
    <ligand>
        <name>ATP</name>
        <dbReference type="ChEBI" id="CHEBI:30616"/>
    </ligand>
</feature>
<dbReference type="Gene3D" id="3.40.50.1000">
    <property type="entry name" value="HAD superfamily/HAD-like"/>
    <property type="match status" value="1"/>
</dbReference>
<evidence type="ECO:0000256" key="13">
    <source>
        <dbReference type="PIRSR" id="PIRSR606539-2"/>
    </source>
</evidence>
<dbReference type="GO" id="GO:0016887">
    <property type="term" value="F:ATP hydrolysis activity"/>
    <property type="evidence" value="ECO:0007669"/>
    <property type="project" value="InterPro"/>
</dbReference>
<comment type="subcellular location">
    <subcellularLocation>
        <location evidence="1 15">Membrane</location>
        <topology evidence="1 15">Multi-pass membrane protein</topology>
    </subcellularLocation>
</comment>
<evidence type="ECO:0000256" key="7">
    <source>
        <dbReference type="ARBA" id="ARBA00022842"/>
    </source>
</evidence>
<dbReference type="SFLD" id="SFLDF00027">
    <property type="entry name" value="p-type_atpase"/>
    <property type="match status" value="1"/>
</dbReference>
<evidence type="ECO:0000259" key="16">
    <source>
        <dbReference type="Pfam" id="PF16209"/>
    </source>
</evidence>
<dbReference type="GO" id="GO:0005886">
    <property type="term" value="C:plasma membrane"/>
    <property type="evidence" value="ECO:0007669"/>
    <property type="project" value="TreeGrafter"/>
</dbReference>
<feature type="binding site" evidence="13">
    <location>
        <position position="778"/>
    </location>
    <ligand>
        <name>ATP</name>
        <dbReference type="ChEBI" id="CHEBI:30616"/>
    </ligand>
</feature>
<feature type="binding site" evidence="13">
    <location>
        <position position="414"/>
    </location>
    <ligand>
        <name>ATP</name>
        <dbReference type="ChEBI" id="CHEBI:30616"/>
    </ligand>
</feature>
<evidence type="ECO:0000256" key="12">
    <source>
        <dbReference type="PIRSR" id="PIRSR606539-1"/>
    </source>
</evidence>
<dbReference type="Gene3D" id="3.40.1110.10">
    <property type="entry name" value="Calcium-transporting ATPase, cytoplasmic domain N"/>
    <property type="match status" value="1"/>
</dbReference>
<dbReference type="InterPro" id="IPR032631">
    <property type="entry name" value="P-type_ATPase_N"/>
</dbReference>
<feature type="binding site" evidence="13">
    <location>
        <position position="683"/>
    </location>
    <ligand>
        <name>ATP</name>
        <dbReference type="ChEBI" id="CHEBI:30616"/>
    </ligand>
</feature>
<evidence type="ECO:0000313" key="18">
    <source>
        <dbReference type="EMBL" id="KAH3812939.1"/>
    </source>
</evidence>